<dbReference type="PANTHER" id="PTHR21109:SF0">
    <property type="entry name" value="SMALL RIBOSOMAL SUBUNIT PROTEIN BS21M"/>
    <property type="match status" value="1"/>
</dbReference>
<feature type="chain" id="PRO_5030722285" description="30S ribosomal protein S21" evidence="4">
    <location>
        <begin position="22"/>
        <end position="111"/>
    </location>
</feature>
<dbReference type="NCBIfam" id="TIGR00030">
    <property type="entry name" value="S21p"/>
    <property type="match status" value="1"/>
</dbReference>
<evidence type="ECO:0000256" key="2">
    <source>
        <dbReference type="ARBA" id="ARBA00022980"/>
    </source>
</evidence>
<dbReference type="HAMAP" id="MF_00358">
    <property type="entry name" value="Ribosomal_bS21"/>
    <property type="match status" value="1"/>
</dbReference>
<dbReference type="GO" id="GO:0003735">
    <property type="term" value="F:structural constituent of ribosome"/>
    <property type="evidence" value="ECO:0007669"/>
    <property type="project" value="InterPro"/>
</dbReference>
<dbReference type="Gene3D" id="1.20.5.1150">
    <property type="entry name" value="Ribosomal protein S8"/>
    <property type="match status" value="1"/>
</dbReference>
<dbReference type="AlphaFoldDB" id="A0A7S2RCI3"/>
<dbReference type="InterPro" id="IPR001911">
    <property type="entry name" value="Ribosomal_bS21"/>
</dbReference>
<evidence type="ECO:0000256" key="3">
    <source>
        <dbReference type="ARBA" id="ARBA00023274"/>
    </source>
</evidence>
<evidence type="ECO:0000313" key="5">
    <source>
        <dbReference type="EMBL" id="CAD9667291.1"/>
    </source>
</evidence>
<sequence>MVRSLLLAMLAALMAISTTQAFAPMPIRTNTGVVSTSELNVSVKIDVGEGEPIESALRRFKREVNKSGHLMELRHRRHFENSQERKKRKIVQARIRKRFERMNRKRMSNRT</sequence>
<dbReference type="GO" id="GO:0005840">
    <property type="term" value="C:ribosome"/>
    <property type="evidence" value="ECO:0007669"/>
    <property type="project" value="UniProtKB-KW"/>
</dbReference>
<dbReference type="InterPro" id="IPR038380">
    <property type="entry name" value="Ribosomal_bS21_sf"/>
</dbReference>
<proteinExistence type="inferred from homology"/>
<dbReference type="Pfam" id="PF01165">
    <property type="entry name" value="Ribosomal_S21"/>
    <property type="match status" value="1"/>
</dbReference>
<dbReference type="GO" id="GO:0006412">
    <property type="term" value="P:translation"/>
    <property type="evidence" value="ECO:0007669"/>
    <property type="project" value="InterPro"/>
</dbReference>
<evidence type="ECO:0000256" key="1">
    <source>
        <dbReference type="ARBA" id="ARBA00006640"/>
    </source>
</evidence>
<feature type="signal peptide" evidence="4">
    <location>
        <begin position="1"/>
        <end position="21"/>
    </location>
</feature>
<keyword evidence="4" id="KW-0732">Signal</keyword>
<dbReference type="GO" id="GO:1990904">
    <property type="term" value="C:ribonucleoprotein complex"/>
    <property type="evidence" value="ECO:0007669"/>
    <property type="project" value="UniProtKB-KW"/>
</dbReference>
<dbReference type="PRINTS" id="PR00976">
    <property type="entry name" value="RIBOSOMALS21"/>
</dbReference>
<keyword evidence="2" id="KW-0689">Ribosomal protein</keyword>
<reference evidence="5" key="1">
    <citation type="submission" date="2021-01" db="EMBL/GenBank/DDBJ databases">
        <authorList>
            <person name="Corre E."/>
            <person name="Pelletier E."/>
            <person name="Niang G."/>
            <person name="Scheremetjew M."/>
            <person name="Finn R."/>
            <person name="Kale V."/>
            <person name="Holt S."/>
            <person name="Cochrane G."/>
            <person name="Meng A."/>
            <person name="Brown T."/>
            <person name="Cohen L."/>
        </authorList>
    </citation>
    <scope>NUCLEOTIDE SEQUENCE</scope>
    <source>
        <strain evidence="5">CCMP1452</strain>
    </source>
</reference>
<comment type="similarity">
    <text evidence="1">Belongs to the bacterial ribosomal protein bS21 family.</text>
</comment>
<keyword evidence="3" id="KW-0687">Ribonucleoprotein</keyword>
<accession>A0A7S2RCI3</accession>
<dbReference type="InterPro" id="IPR018278">
    <property type="entry name" value="Ribosomal_bS21_CS"/>
</dbReference>
<evidence type="ECO:0008006" key="6">
    <source>
        <dbReference type="Google" id="ProtNLM"/>
    </source>
</evidence>
<dbReference type="PANTHER" id="PTHR21109">
    <property type="entry name" value="MITOCHONDRIAL 28S RIBOSOMAL PROTEIN S21"/>
    <property type="match status" value="1"/>
</dbReference>
<dbReference type="EMBL" id="HBHI01011564">
    <property type="protein sequence ID" value="CAD9667291.1"/>
    <property type="molecule type" value="Transcribed_RNA"/>
</dbReference>
<evidence type="ECO:0000256" key="4">
    <source>
        <dbReference type="SAM" id="SignalP"/>
    </source>
</evidence>
<dbReference type="PROSITE" id="PS01181">
    <property type="entry name" value="RIBOSOMAL_S21"/>
    <property type="match status" value="1"/>
</dbReference>
<organism evidence="5">
    <name type="scientific">Eucampia antarctica</name>
    <dbReference type="NCBI Taxonomy" id="49252"/>
    <lineage>
        <taxon>Eukaryota</taxon>
        <taxon>Sar</taxon>
        <taxon>Stramenopiles</taxon>
        <taxon>Ochrophyta</taxon>
        <taxon>Bacillariophyta</taxon>
        <taxon>Mediophyceae</taxon>
        <taxon>Biddulphiophycidae</taxon>
        <taxon>Hemiaulales</taxon>
        <taxon>Hemiaulaceae</taxon>
        <taxon>Eucampia</taxon>
    </lineage>
</organism>
<protein>
    <recommendedName>
        <fullName evidence="6">30S ribosomal protein S21</fullName>
    </recommendedName>
</protein>
<name>A0A7S2RCI3_9STRA</name>
<gene>
    <name evidence="5" type="ORF">EANT1437_LOCUS5929</name>
</gene>